<dbReference type="Gene3D" id="3.30.160.60">
    <property type="entry name" value="Classic Zinc Finger"/>
    <property type="match status" value="7"/>
</dbReference>
<dbReference type="PANTHER" id="PTHR24409">
    <property type="entry name" value="ZINC FINGER PROTEIN 142"/>
    <property type="match status" value="1"/>
</dbReference>
<feature type="domain" description="C2H2-type" evidence="8">
    <location>
        <begin position="440"/>
        <end position="467"/>
    </location>
</feature>
<dbReference type="FunFam" id="3.30.160.60:FF:005276">
    <property type="match status" value="1"/>
</dbReference>
<dbReference type="PROSITE" id="PS00028">
    <property type="entry name" value="ZINC_FINGER_C2H2_1"/>
    <property type="match status" value="7"/>
</dbReference>
<proteinExistence type="predicted"/>
<comment type="caution">
    <text evidence="10">The sequence shown here is derived from an EMBL/GenBank/DDBJ whole genome shotgun (WGS) entry which is preliminary data.</text>
</comment>
<evidence type="ECO:0000256" key="5">
    <source>
        <dbReference type="PROSITE-ProRule" id="PRU00042"/>
    </source>
</evidence>
<dbReference type="FunFam" id="3.30.160.60:FF:002753">
    <property type="entry name" value="AGAP011403-PA"/>
    <property type="match status" value="1"/>
</dbReference>
<keyword evidence="1" id="KW-0479">Metal-binding</keyword>
<dbReference type="EMBL" id="JARPUR010000002">
    <property type="protein sequence ID" value="KAK4882112.1"/>
    <property type="molecule type" value="Genomic_DNA"/>
</dbReference>
<accession>A0AAN7Q1B7</accession>
<evidence type="ECO:0000259" key="9">
    <source>
        <dbReference type="PROSITE" id="PS51915"/>
    </source>
</evidence>
<feature type="region of interest" description="Disordered" evidence="7">
    <location>
        <begin position="138"/>
        <end position="164"/>
    </location>
</feature>
<feature type="domain" description="C2H2-type" evidence="8">
    <location>
        <begin position="468"/>
        <end position="495"/>
    </location>
</feature>
<feature type="domain" description="C2H2-type" evidence="8">
    <location>
        <begin position="261"/>
        <end position="288"/>
    </location>
</feature>
<evidence type="ECO:0000259" key="8">
    <source>
        <dbReference type="PROSITE" id="PS50157"/>
    </source>
</evidence>
<gene>
    <name evidence="10" type="ORF">RN001_005431</name>
</gene>
<feature type="compositionally biased region" description="Basic residues" evidence="7">
    <location>
        <begin position="140"/>
        <end position="151"/>
    </location>
</feature>
<name>A0AAN7Q1B7_9COLE</name>
<keyword evidence="2" id="KW-0677">Repeat</keyword>
<protein>
    <submittedName>
        <fullName evidence="10">Uncharacterized protein</fullName>
    </submittedName>
</protein>
<dbReference type="FunFam" id="3.30.160.60:FF:000100">
    <property type="entry name" value="Zinc finger 45-like"/>
    <property type="match status" value="1"/>
</dbReference>
<evidence type="ECO:0000256" key="6">
    <source>
        <dbReference type="PROSITE-ProRule" id="PRU01263"/>
    </source>
</evidence>
<evidence type="ECO:0000313" key="11">
    <source>
        <dbReference type="Proteomes" id="UP001353858"/>
    </source>
</evidence>
<dbReference type="GO" id="GO:0005634">
    <property type="term" value="C:nucleus"/>
    <property type="evidence" value="ECO:0007669"/>
    <property type="project" value="InterPro"/>
</dbReference>
<dbReference type="PANTHER" id="PTHR24409:SF295">
    <property type="entry name" value="AZ2-RELATED"/>
    <property type="match status" value="1"/>
</dbReference>
<evidence type="ECO:0000256" key="1">
    <source>
        <dbReference type="ARBA" id="ARBA00022723"/>
    </source>
</evidence>
<dbReference type="GO" id="GO:0000977">
    <property type="term" value="F:RNA polymerase II transcription regulatory region sequence-specific DNA binding"/>
    <property type="evidence" value="ECO:0007669"/>
    <property type="project" value="TreeGrafter"/>
</dbReference>
<dbReference type="Pfam" id="PF00096">
    <property type="entry name" value="zf-C2H2"/>
    <property type="match status" value="4"/>
</dbReference>
<dbReference type="SUPFAM" id="SSF57716">
    <property type="entry name" value="Glucocorticoid receptor-like (DNA-binding domain)"/>
    <property type="match status" value="1"/>
</dbReference>
<dbReference type="InterPro" id="IPR036236">
    <property type="entry name" value="Znf_C2H2_sf"/>
</dbReference>
<evidence type="ECO:0000256" key="7">
    <source>
        <dbReference type="SAM" id="MobiDB-lite"/>
    </source>
</evidence>
<sequence length="521" mass="60404">MRSIFSALEQNEILEINVCNFSEVLTRLTNVPVQPNDGFPTLICSNCVSLVFGAYKFLVQFNHSHSILQQYLSESVKEEIQGDVFDYIGNSNSDFDCDNNVTDSFIDSIAKSQNELYGKRQTSKEQIQKRQSNVVDLKQPKKRGRKPKMKIKSNENECEQGDNQGDKRILHPCPVCTKEFTALDLREHAHSHKALKKYLNIPTQHKVSTSTKFYRKCDPNNIVTSIHNLKEKLHKCVSCQLECSASYLRLHLQTHRNQTEYKCDQCQRVFKKLNHLNTHRVKHLKECPFKCDQCGKGFVIKTNYECHMLTHNTNQELPHECSYCLKRFSNPEHLNRHMVMHTENVTYSVKYKVCKCHHCLKTFKDRSDLKAHICVPVEQAVNTRFPCKVCNKVFKNSSGLYNHNRNIHKLKGAKVLCSVCGNYVSNIYNHMMRHSGEKPFQCNQCGKRFIGKPQLRQHLLVHSGLKPFVCSVCAKAFNNLYNLQVHERIHKGDRCHICSICNKGFLEKSYLKKHMNVHTKL</sequence>
<keyword evidence="3 5" id="KW-0863">Zinc-finger</keyword>
<evidence type="ECO:0000313" key="10">
    <source>
        <dbReference type="EMBL" id="KAK4882112.1"/>
    </source>
</evidence>
<dbReference type="InterPro" id="IPR012934">
    <property type="entry name" value="Znf_AD"/>
</dbReference>
<dbReference type="Pfam" id="PF07776">
    <property type="entry name" value="zf-AD"/>
    <property type="match status" value="1"/>
</dbReference>
<dbReference type="InterPro" id="IPR013087">
    <property type="entry name" value="Znf_C2H2_type"/>
</dbReference>
<dbReference type="FunFam" id="3.30.160.60:FF:000624">
    <property type="entry name" value="zinc finger protein 697"/>
    <property type="match status" value="1"/>
</dbReference>
<dbReference type="GO" id="GO:0008270">
    <property type="term" value="F:zinc ion binding"/>
    <property type="evidence" value="ECO:0007669"/>
    <property type="project" value="UniProtKB-KW"/>
</dbReference>
<dbReference type="FunFam" id="3.30.160.60:FF:000202">
    <property type="entry name" value="Zinc finger protein 574"/>
    <property type="match status" value="1"/>
</dbReference>
<dbReference type="SUPFAM" id="SSF57667">
    <property type="entry name" value="beta-beta-alpha zinc fingers"/>
    <property type="match status" value="5"/>
</dbReference>
<comment type="caution">
    <text evidence="6">Lacks conserved residue(s) required for the propagation of feature annotation.</text>
</comment>
<dbReference type="FunFam" id="3.30.160.60:FF:003777">
    <property type="match status" value="1"/>
</dbReference>
<feature type="domain" description="ZAD" evidence="9">
    <location>
        <begin position="1"/>
        <end position="71"/>
    </location>
</feature>
<evidence type="ECO:0000256" key="2">
    <source>
        <dbReference type="ARBA" id="ARBA00022737"/>
    </source>
</evidence>
<feature type="domain" description="C2H2-type" evidence="8">
    <location>
        <begin position="319"/>
        <end position="346"/>
    </location>
</feature>
<feature type="domain" description="C2H2-type" evidence="8">
    <location>
        <begin position="496"/>
        <end position="521"/>
    </location>
</feature>
<feature type="domain" description="C2H2-type" evidence="8">
    <location>
        <begin position="385"/>
        <end position="413"/>
    </location>
</feature>
<reference evidence="11" key="1">
    <citation type="submission" date="2023-01" db="EMBL/GenBank/DDBJ databases">
        <title>Key to firefly adult light organ development and bioluminescence: homeobox transcription factors regulate luciferase expression and transportation to peroxisome.</title>
        <authorList>
            <person name="Fu X."/>
        </authorList>
    </citation>
    <scope>NUCLEOTIDE SEQUENCE [LARGE SCALE GENOMIC DNA]</scope>
</reference>
<keyword evidence="11" id="KW-1185">Reference proteome</keyword>
<dbReference type="SMART" id="SM00355">
    <property type="entry name" value="ZnF_C2H2"/>
    <property type="match status" value="11"/>
</dbReference>
<dbReference type="GO" id="GO:0000981">
    <property type="term" value="F:DNA-binding transcription factor activity, RNA polymerase II-specific"/>
    <property type="evidence" value="ECO:0007669"/>
    <property type="project" value="TreeGrafter"/>
</dbReference>
<dbReference type="AlphaFoldDB" id="A0AAN7Q1B7"/>
<organism evidence="10 11">
    <name type="scientific">Aquatica leii</name>
    <dbReference type="NCBI Taxonomy" id="1421715"/>
    <lineage>
        <taxon>Eukaryota</taxon>
        <taxon>Metazoa</taxon>
        <taxon>Ecdysozoa</taxon>
        <taxon>Arthropoda</taxon>
        <taxon>Hexapoda</taxon>
        <taxon>Insecta</taxon>
        <taxon>Pterygota</taxon>
        <taxon>Neoptera</taxon>
        <taxon>Endopterygota</taxon>
        <taxon>Coleoptera</taxon>
        <taxon>Polyphaga</taxon>
        <taxon>Elateriformia</taxon>
        <taxon>Elateroidea</taxon>
        <taxon>Lampyridae</taxon>
        <taxon>Luciolinae</taxon>
        <taxon>Aquatica</taxon>
    </lineage>
</organism>
<dbReference type="Pfam" id="PF13912">
    <property type="entry name" value="zf-C2H2_6"/>
    <property type="match status" value="1"/>
</dbReference>
<dbReference type="Proteomes" id="UP001353858">
    <property type="component" value="Unassembled WGS sequence"/>
</dbReference>
<dbReference type="PROSITE" id="PS51915">
    <property type="entry name" value="ZAD"/>
    <property type="match status" value="1"/>
</dbReference>
<keyword evidence="4" id="KW-0862">Zinc</keyword>
<dbReference type="PROSITE" id="PS50157">
    <property type="entry name" value="ZINC_FINGER_C2H2_2"/>
    <property type="match status" value="7"/>
</dbReference>
<feature type="domain" description="C2H2-type" evidence="8">
    <location>
        <begin position="289"/>
        <end position="316"/>
    </location>
</feature>
<dbReference type="GO" id="GO:0048598">
    <property type="term" value="P:embryonic morphogenesis"/>
    <property type="evidence" value="ECO:0007669"/>
    <property type="project" value="UniProtKB-ARBA"/>
</dbReference>
<evidence type="ECO:0000256" key="3">
    <source>
        <dbReference type="ARBA" id="ARBA00022771"/>
    </source>
</evidence>
<evidence type="ECO:0000256" key="4">
    <source>
        <dbReference type="ARBA" id="ARBA00022833"/>
    </source>
</evidence>